<proteinExistence type="predicted"/>
<dbReference type="Proteomes" id="UP001589813">
    <property type="component" value="Unassembled WGS sequence"/>
</dbReference>
<reference evidence="1 2" key="1">
    <citation type="submission" date="2024-09" db="EMBL/GenBank/DDBJ databases">
        <authorList>
            <person name="Sun Q."/>
            <person name="Mori K."/>
        </authorList>
    </citation>
    <scope>NUCLEOTIDE SEQUENCE [LARGE SCALE GENOMIC DNA]</scope>
    <source>
        <strain evidence="1 2">KCTC 23315</strain>
    </source>
</reference>
<evidence type="ECO:0000313" key="1">
    <source>
        <dbReference type="EMBL" id="MFC0050722.1"/>
    </source>
</evidence>
<evidence type="ECO:0008006" key="3">
    <source>
        <dbReference type="Google" id="ProtNLM"/>
    </source>
</evidence>
<accession>A0ABV6BKY3</accession>
<dbReference type="RefSeq" id="WP_377248859.1">
    <property type="nucleotide sequence ID" value="NZ_JBHLXP010000011.1"/>
</dbReference>
<comment type="caution">
    <text evidence="1">The sequence shown here is derived from an EMBL/GenBank/DDBJ whole genome shotgun (WGS) entry which is preliminary data.</text>
</comment>
<name>A0ABV6BKY3_9GAMM</name>
<gene>
    <name evidence="1" type="ORF">ACFFJP_20765</name>
</gene>
<organism evidence="1 2">
    <name type="scientific">Rheinheimera tilapiae</name>
    <dbReference type="NCBI Taxonomy" id="875043"/>
    <lineage>
        <taxon>Bacteria</taxon>
        <taxon>Pseudomonadati</taxon>
        <taxon>Pseudomonadota</taxon>
        <taxon>Gammaproteobacteria</taxon>
        <taxon>Chromatiales</taxon>
        <taxon>Chromatiaceae</taxon>
        <taxon>Rheinheimera</taxon>
    </lineage>
</organism>
<evidence type="ECO:0000313" key="2">
    <source>
        <dbReference type="Proteomes" id="UP001589813"/>
    </source>
</evidence>
<sequence length="136" mass="15685">MLDQESSQVQQFTYELAEEFSQFLLLQLGSVRRMSRLAEEELYIFELAIQLIPTLCKEMSSRQLALKPALQRALKLHADLEFPAVEAVISKHGRLINGWQKQNFAGYLQMCQQMFLLTKEFSHKDIQKPTHAGVSN</sequence>
<protein>
    <recommendedName>
        <fullName evidence="3">Transcriptional regulator</fullName>
    </recommendedName>
</protein>
<dbReference type="EMBL" id="JBHLXP010000011">
    <property type="protein sequence ID" value="MFC0050722.1"/>
    <property type="molecule type" value="Genomic_DNA"/>
</dbReference>
<keyword evidence="2" id="KW-1185">Reference proteome</keyword>